<dbReference type="Proteomes" id="UP001199795">
    <property type="component" value="Unassembled WGS sequence"/>
</dbReference>
<reference evidence="1" key="1">
    <citation type="submission" date="2022-01" db="EMBL/GenBank/DDBJ databases">
        <title>Draft genome sequence of Sabulilitoribacter arenilitoris KCTC 52401.</title>
        <authorList>
            <person name="Oh J.-S."/>
        </authorList>
    </citation>
    <scope>NUCLEOTIDE SEQUENCE</scope>
    <source>
        <strain evidence="1">HMF6543</strain>
    </source>
</reference>
<protein>
    <submittedName>
        <fullName evidence="1">Deoxyribose-phosphate aldolase</fullName>
    </submittedName>
</protein>
<dbReference type="InterPro" id="IPR045444">
    <property type="entry name" value="DUF6503"/>
</dbReference>
<name>A0AAE3EP42_9FLAO</name>
<evidence type="ECO:0000313" key="1">
    <source>
        <dbReference type="EMBL" id="MCF7567962.1"/>
    </source>
</evidence>
<comment type="caution">
    <text evidence="1">The sequence shown here is derived from an EMBL/GenBank/DDBJ whole genome shotgun (WGS) entry which is preliminary data.</text>
</comment>
<proteinExistence type="predicted"/>
<dbReference type="AlphaFoldDB" id="A0AAE3EP42"/>
<accession>A0AAE3EP42</accession>
<sequence length="245" mass="28206">MKKSFLILVIAMLFNSCEKQKVISAQEIVDKSIEVAGGNKIKNAAIAFNFRDKHYKATRNNGVFQFERIFKDSTIVIRDVLSNDGFKRYNNNLEVKVADSMILKYLSSVNSVHYFSILPFGLNDAAVNKEYIDKVTLKGKDYHKIKVTFNQDGGGEDFEDVFVYWINAKSYKTEYIAYSYEETDGVGIRFRAAFNERYVNGIRFVDYVNYKPNNSSTSLQDLDESFEKNQLKLLSKIELTDMTVN</sequence>
<evidence type="ECO:0000313" key="2">
    <source>
        <dbReference type="Proteomes" id="UP001199795"/>
    </source>
</evidence>
<dbReference type="EMBL" id="JAKKDU010000006">
    <property type="protein sequence ID" value="MCF7567962.1"/>
    <property type="molecule type" value="Genomic_DNA"/>
</dbReference>
<organism evidence="1 2">
    <name type="scientific">Wocania arenilitoris</name>
    <dbReference type="NCBI Taxonomy" id="2044858"/>
    <lineage>
        <taxon>Bacteria</taxon>
        <taxon>Pseudomonadati</taxon>
        <taxon>Bacteroidota</taxon>
        <taxon>Flavobacteriia</taxon>
        <taxon>Flavobacteriales</taxon>
        <taxon>Flavobacteriaceae</taxon>
        <taxon>Wocania</taxon>
    </lineage>
</organism>
<dbReference type="RefSeq" id="WP_237239310.1">
    <property type="nucleotide sequence ID" value="NZ_JAKKDU010000006.1"/>
</dbReference>
<keyword evidence="2" id="KW-1185">Reference proteome</keyword>
<dbReference type="Pfam" id="PF20113">
    <property type="entry name" value="DUF6503"/>
    <property type="match status" value="1"/>
</dbReference>
<gene>
    <name evidence="1" type="ORF">L3X37_06225</name>
</gene>